<dbReference type="Gene3D" id="1.10.10.10">
    <property type="entry name" value="Winged helix-like DNA-binding domain superfamily/Winged helix DNA-binding domain"/>
    <property type="match status" value="1"/>
</dbReference>
<feature type="domain" description="HTH lysR-type" evidence="5">
    <location>
        <begin position="1"/>
        <end position="58"/>
    </location>
</feature>
<reference evidence="6" key="2">
    <citation type="submission" date="2021-09" db="EMBL/GenBank/DDBJ databases">
        <authorList>
            <person name="Gilroy R."/>
        </authorList>
    </citation>
    <scope>NUCLEOTIDE SEQUENCE</scope>
    <source>
        <strain evidence="6">ChiGjej2B2-19336</strain>
    </source>
</reference>
<dbReference type="GO" id="GO:0003677">
    <property type="term" value="F:DNA binding"/>
    <property type="evidence" value="ECO:0007669"/>
    <property type="project" value="UniProtKB-KW"/>
</dbReference>
<dbReference type="Pfam" id="PF00126">
    <property type="entry name" value="HTH_1"/>
    <property type="match status" value="1"/>
</dbReference>
<dbReference type="AlphaFoldDB" id="A0A921AWH3"/>
<evidence type="ECO:0000259" key="5">
    <source>
        <dbReference type="PROSITE" id="PS50931"/>
    </source>
</evidence>
<name>A0A921AWH3_9BACT</name>
<comment type="caution">
    <text evidence="6">The sequence shown here is derived from an EMBL/GenBank/DDBJ whole genome shotgun (WGS) entry which is preliminary data.</text>
</comment>
<dbReference type="FunFam" id="1.10.10.10:FF:000001">
    <property type="entry name" value="LysR family transcriptional regulator"/>
    <property type="match status" value="1"/>
</dbReference>
<dbReference type="InterPro" id="IPR005119">
    <property type="entry name" value="LysR_subst-bd"/>
</dbReference>
<evidence type="ECO:0000313" key="7">
    <source>
        <dbReference type="Proteomes" id="UP000698963"/>
    </source>
</evidence>
<dbReference type="GO" id="GO:0032993">
    <property type="term" value="C:protein-DNA complex"/>
    <property type="evidence" value="ECO:0007669"/>
    <property type="project" value="TreeGrafter"/>
</dbReference>
<comment type="similarity">
    <text evidence="1">Belongs to the LysR transcriptional regulatory family.</text>
</comment>
<dbReference type="Pfam" id="PF03466">
    <property type="entry name" value="LysR_substrate"/>
    <property type="match status" value="1"/>
</dbReference>
<sequence length="309" mass="34790">MNIKQLEYFIGAAKSSSLNEAAARVFITQPALSASLASLENEMGVSLFSKQKKGIELTPEGVEFFFHAQKMLELYKGMGALAERSLRNVSGNVTIFAIPSLSRSLLVAVSKYVFKNYPSIRLKIVESTNTFQNEENGDGLYLLCRPHSRLEELQVRAEEQGFLYEELMDDQSRVYVNTGNSLAKKEELSLADLEGLSLVQIEDADKLSEYPYAGIQAYFRPGVYSFSSNESMLEVIKENTDMAGVYSSLLMLNSHYDQRVKAMRVADFPMPVRFVMCSRFGGDHAALECVRNTVRYFFLRYQNQLSSGI</sequence>
<keyword evidence="3" id="KW-0238">DNA-binding</keyword>
<dbReference type="SUPFAM" id="SSF53850">
    <property type="entry name" value="Periplasmic binding protein-like II"/>
    <property type="match status" value="1"/>
</dbReference>
<protein>
    <submittedName>
        <fullName evidence="6">LysR family transcriptional regulator</fullName>
    </submittedName>
</protein>
<dbReference type="GO" id="GO:0003700">
    <property type="term" value="F:DNA-binding transcription factor activity"/>
    <property type="evidence" value="ECO:0007669"/>
    <property type="project" value="InterPro"/>
</dbReference>
<evidence type="ECO:0000313" key="6">
    <source>
        <dbReference type="EMBL" id="HJD97150.1"/>
    </source>
</evidence>
<gene>
    <name evidence="6" type="ORF">K8W16_05855</name>
</gene>
<dbReference type="SUPFAM" id="SSF46785">
    <property type="entry name" value="Winged helix' DNA-binding domain"/>
    <property type="match status" value="1"/>
</dbReference>
<evidence type="ECO:0000256" key="1">
    <source>
        <dbReference type="ARBA" id="ARBA00009437"/>
    </source>
</evidence>
<organism evidence="6 7">
    <name type="scientific">Mailhella massiliensis</name>
    <dbReference type="NCBI Taxonomy" id="1903261"/>
    <lineage>
        <taxon>Bacteria</taxon>
        <taxon>Pseudomonadati</taxon>
        <taxon>Thermodesulfobacteriota</taxon>
        <taxon>Desulfovibrionia</taxon>
        <taxon>Desulfovibrionales</taxon>
        <taxon>Desulfovibrionaceae</taxon>
        <taxon>Mailhella</taxon>
    </lineage>
</organism>
<evidence type="ECO:0000256" key="2">
    <source>
        <dbReference type="ARBA" id="ARBA00023015"/>
    </source>
</evidence>
<dbReference type="InterPro" id="IPR000847">
    <property type="entry name" value="LysR_HTH_N"/>
</dbReference>
<dbReference type="PANTHER" id="PTHR30346">
    <property type="entry name" value="TRANSCRIPTIONAL DUAL REGULATOR HCAR-RELATED"/>
    <property type="match status" value="1"/>
</dbReference>
<dbReference type="Gene3D" id="3.40.190.10">
    <property type="entry name" value="Periplasmic binding protein-like II"/>
    <property type="match status" value="2"/>
</dbReference>
<dbReference type="InterPro" id="IPR036390">
    <property type="entry name" value="WH_DNA-bd_sf"/>
</dbReference>
<keyword evidence="4" id="KW-0804">Transcription</keyword>
<dbReference type="RefSeq" id="WP_304122034.1">
    <property type="nucleotide sequence ID" value="NZ_DYZA01000111.1"/>
</dbReference>
<dbReference type="EMBL" id="DYZA01000111">
    <property type="protein sequence ID" value="HJD97150.1"/>
    <property type="molecule type" value="Genomic_DNA"/>
</dbReference>
<dbReference type="InterPro" id="IPR036388">
    <property type="entry name" value="WH-like_DNA-bd_sf"/>
</dbReference>
<evidence type="ECO:0000256" key="4">
    <source>
        <dbReference type="ARBA" id="ARBA00023163"/>
    </source>
</evidence>
<proteinExistence type="inferred from homology"/>
<dbReference type="PRINTS" id="PR00039">
    <property type="entry name" value="HTHLYSR"/>
</dbReference>
<evidence type="ECO:0000256" key="3">
    <source>
        <dbReference type="ARBA" id="ARBA00023125"/>
    </source>
</evidence>
<dbReference type="PANTHER" id="PTHR30346:SF0">
    <property type="entry name" value="HCA OPERON TRANSCRIPTIONAL ACTIVATOR HCAR"/>
    <property type="match status" value="1"/>
</dbReference>
<dbReference type="PROSITE" id="PS50931">
    <property type="entry name" value="HTH_LYSR"/>
    <property type="match status" value="1"/>
</dbReference>
<reference evidence="6" key="1">
    <citation type="journal article" date="2021" name="PeerJ">
        <title>Extensive microbial diversity within the chicken gut microbiome revealed by metagenomics and culture.</title>
        <authorList>
            <person name="Gilroy R."/>
            <person name="Ravi A."/>
            <person name="Getino M."/>
            <person name="Pursley I."/>
            <person name="Horton D.L."/>
            <person name="Alikhan N.F."/>
            <person name="Baker D."/>
            <person name="Gharbi K."/>
            <person name="Hall N."/>
            <person name="Watson M."/>
            <person name="Adriaenssens E.M."/>
            <person name="Foster-Nyarko E."/>
            <person name="Jarju S."/>
            <person name="Secka A."/>
            <person name="Antonio M."/>
            <person name="Oren A."/>
            <person name="Chaudhuri R.R."/>
            <person name="La Ragione R."/>
            <person name="Hildebrand F."/>
            <person name="Pallen M.J."/>
        </authorList>
    </citation>
    <scope>NUCLEOTIDE SEQUENCE</scope>
    <source>
        <strain evidence="6">ChiGjej2B2-19336</strain>
    </source>
</reference>
<dbReference type="Proteomes" id="UP000698963">
    <property type="component" value="Unassembled WGS sequence"/>
</dbReference>
<keyword evidence="2" id="KW-0805">Transcription regulation</keyword>
<accession>A0A921AWH3</accession>